<dbReference type="EC" id="5.2.1.8" evidence="5"/>
<dbReference type="PROSITE" id="PS50198">
    <property type="entry name" value="PPIC_PPIASE_2"/>
    <property type="match status" value="1"/>
</dbReference>
<evidence type="ECO:0000256" key="5">
    <source>
        <dbReference type="RuleBase" id="RU363014"/>
    </source>
</evidence>
<feature type="domain" description="WW" evidence="7">
    <location>
        <begin position="5"/>
        <end position="39"/>
    </location>
</feature>
<keyword evidence="10" id="KW-1185">Reference proteome</keyword>
<dbReference type="CDD" id="cd00201">
    <property type="entry name" value="WW"/>
    <property type="match status" value="1"/>
</dbReference>
<dbReference type="Pfam" id="PF00397">
    <property type="entry name" value="WW"/>
    <property type="match status" value="1"/>
</dbReference>
<dbReference type="InterPro" id="IPR036020">
    <property type="entry name" value="WW_dom_sf"/>
</dbReference>
<dbReference type="InterPro" id="IPR001202">
    <property type="entry name" value="WW_dom"/>
</dbReference>
<dbReference type="PANTHER" id="PTHR10657:SF4">
    <property type="entry name" value="PEPTIDYL-PROLYL CIS-TRANS ISOMERASE-RELATED"/>
    <property type="match status" value="1"/>
</dbReference>
<dbReference type="EMBL" id="CAJPDQ010000026">
    <property type="protein sequence ID" value="CAF9927148.1"/>
    <property type="molecule type" value="Genomic_DNA"/>
</dbReference>
<feature type="domain" description="PpiC" evidence="8">
    <location>
        <begin position="69"/>
        <end position="180"/>
    </location>
</feature>
<gene>
    <name evidence="9" type="primary">SSP1</name>
    <name evidence="9" type="ORF">GOMPHAMPRED_004328</name>
</gene>
<name>A0A8H3FSS0_9LECA</name>
<evidence type="ECO:0000313" key="10">
    <source>
        <dbReference type="Proteomes" id="UP000664169"/>
    </source>
</evidence>
<comment type="catalytic activity">
    <reaction evidence="1 5">
        <text>[protein]-peptidylproline (omega=180) = [protein]-peptidylproline (omega=0)</text>
        <dbReference type="Rhea" id="RHEA:16237"/>
        <dbReference type="Rhea" id="RHEA-COMP:10747"/>
        <dbReference type="Rhea" id="RHEA-COMP:10748"/>
        <dbReference type="ChEBI" id="CHEBI:83833"/>
        <dbReference type="ChEBI" id="CHEBI:83834"/>
        <dbReference type="EC" id="5.2.1.8"/>
    </reaction>
</comment>
<organism evidence="9 10">
    <name type="scientific">Gomphillus americanus</name>
    <dbReference type="NCBI Taxonomy" id="1940652"/>
    <lineage>
        <taxon>Eukaryota</taxon>
        <taxon>Fungi</taxon>
        <taxon>Dikarya</taxon>
        <taxon>Ascomycota</taxon>
        <taxon>Pezizomycotina</taxon>
        <taxon>Lecanoromycetes</taxon>
        <taxon>OSLEUM clade</taxon>
        <taxon>Ostropomycetidae</taxon>
        <taxon>Ostropales</taxon>
        <taxon>Graphidaceae</taxon>
        <taxon>Gomphilloideae</taxon>
        <taxon>Gomphillus</taxon>
    </lineage>
</organism>
<protein>
    <recommendedName>
        <fullName evidence="5">Peptidyl-prolyl cis-trans isomerase</fullName>
        <ecNumber evidence="5">5.2.1.8</ecNumber>
    </recommendedName>
</protein>
<keyword evidence="9" id="KW-0808">Transferase</keyword>
<dbReference type="PROSITE" id="PS50020">
    <property type="entry name" value="WW_DOMAIN_2"/>
    <property type="match status" value="1"/>
</dbReference>
<dbReference type="Pfam" id="PF00639">
    <property type="entry name" value="Rotamase"/>
    <property type="match status" value="1"/>
</dbReference>
<dbReference type="Proteomes" id="UP000664169">
    <property type="component" value="Unassembled WGS sequence"/>
</dbReference>
<feature type="region of interest" description="Disordered" evidence="6">
    <location>
        <begin position="49"/>
        <end position="68"/>
    </location>
</feature>
<dbReference type="SUPFAM" id="SSF54534">
    <property type="entry name" value="FKBP-like"/>
    <property type="match status" value="1"/>
</dbReference>
<proteinExistence type="predicted"/>
<evidence type="ECO:0000313" key="9">
    <source>
        <dbReference type="EMBL" id="CAF9927148.1"/>
    </source>
</evidence>
<keyword evidence="9" id="KW-0418">Kinase</keyword>
<dbReference type="GO" id="GO:0060261">
    <property type="term" value="P:positive regulation of transcription initiation by RNA polymerase II"/>
    <property type="evidence" value="ECO:0007669"/>
    <property type="project" value="UniProtKB-ARBA"/>
</dbReference>
<dbReference type="InterPro" id="IPR000297">
    <property type="entry name" value="PPIase_PpiC"/>
</dbReference>
<evidence type="ECO:0000256" key="1">
    <source>
        <dbReference type="ARBA" id="ARBA00000971"/>
    </source>
</evidence>
<evidence type="ECO:0000256" key="6">
    <source>
        <dbReference type="SAM" id="MobiDB-lite"/>
    </source>
</evidence>
<dbReference type="Gene3D" id="3.10.50.40">
    <property type="match status" value="1"/>
</dbReference>
<accession>A0A8H3FSS0</accession>
<sequence length="180" mass="20297">MANPTGLPEGWEVRHSNSKNLPYYFNPTTKESRWDPPVDTDTEKLKTYMANHHSSGISPSDRKQEAEADGKIRAAHLLIKHKDSRRPSSWREQNIRRTKQEAISILLGHEQRIRSGQTTLAELATKESDCSSARKGGDLGYFGHGQMQKEFEDAAFALEKGEMSHVVETASGVHLIERLE</sequence>
<dbReference type="InterPro" id="IPR046357">
    <property type="entry name" value="PPIase_dom_sf"/>
</dbReference>
<dbReference type="PANTHER" id="PTHR10657">
    <property type="entry name" value="PEPTIDYL-PROLYL CIS-TRANS ISOMERASE"/>
    <property type="match status" value="1"/>
</dbReference>
<evidence type="ECO:0000256" key="3">
    <source>
        <dbReference type="ARBA" id="ARBA00023235"/>
    </source>
</evidence>
<keyword evidence="3 4" id="KW-0413">Isomerase</keyword>
<dbReference type="PROSITE" id="PS01159">
    <property type="entry name" value="WW_DOMAIN_1"/>
    <property type="match status" value="1"/>
</dbReference>
<dbReference type="GO" id="GO:0016301">
    <property type="term" value="F:kinase activity"/>
    <property type="evidence" value="ECO:0007669"/>
    <property type="project" value="UniProtKB-KW"/>
</dbReference>
<dbReference type="GO" id="GO:0003755">
    <property type="term" value="F:peptidyl-prolyl cis-trans isomerase activity"/>
    <property type="evidence" value="ECO:0007669"/>
    <property type="project" value="UniProtKB-UniRule"/>
</dbReference>
<dbReference type="FunFam" id="3.10.50.40:FF:000026">
    <property type="entry name" value="Peptidyl-prolyl cis-trans isomerase"/>
    <property type="match status" value="1"/>
</dbReference>
<dbReference type="SMART" id="SM00456">
    <property type="entry name" value="WW"/>
    <property type="match status" value="1"/>
</dbReference>
<dbReference type="Gene3D" id="2.20.70.10">
    <property type="match status" value="1"/>
</dbReference>
<keyword evidence="2 4" id="KW-0697">Rotamase</keyword>
<reference evidence="9" key="1">
    <citation type="submission" date="2021-03" db="EMBL/GenBank/DDBJ databases">
        <authorList>
            <person name="Tagirdzhanova G."/>
        </authorList>
    </citation>
    <scope>NUCLEOTIDE SEQUENCE</scope>
</reference>
<dbReference type="OrthoDB" id="2530521at2759"/>
<dbReference type="AlphaFoldDB" id="A0A8H3FSS0"/>
<evidence type="ECO:0000256" key="4">
    <source>
        <dbReference type="PROSITE-ProRule" id="PRU00278"/>
    </source>
</evidence>
<evidence type="ECO:0000259" key="7">
    <source>
        <dbReference type="PROSITE" id="PS50020"/>
    </source>
</evidence>
<dbReference type="GO" id="GO:0005634">
    <property type="term" value="C:nucleus"/>
    <property type="evidence" value="ECO:0007669"/>
    <property type="project" value="TreeGrafter"/>
</dbReference>
<comment type="caution">
    <text evidence="9">The sequence shown here is derived from an EMBL/GenBank/DDBJ whole genome shotgun (WGS) entry which is preliminary data.</text>
</comment>
<dbReference type="FunFam" id="2.20.70.10:FF:000066">
    <property type="entry name" value="Peptidyl-prolyl cis-trans isomerase"/>
    <property type="match status" value="1"/>
</dbReference>
<dbReference type="SUPFAM" id="SSF51045">
    <property type="entry name" value="WW domain"/>
    <property type="match status" value="1"/>
</dbReference>
<dbReference type="InterPro" id="IPR051370">
    <property type="entry name" value="PPIase_Pin1"/>
</dbReference>
<dbReference type="GO" id="GO:0005829">
    <property type="term" value="C:cytosol"/>
    <property type="evidence" value="ECO:0007669"/>
    <property type="project" value="TreeGrafter"/>
</dbReference>
<evidence type="ECO:0000256" key="2">
    <source>
        <dbReference type="ARBA" id="ARBA00023110"/>
    </source>
</evidence>
<evidence type="ECO:0000259" key="8">
    <source>
        <dbReference type="PROSITE" id="PS50198"/>
    </source>
</evidence>